<keyword evidence="2" id="KW-1133">Transmembrane helix</keyword>
<keyword evidence="2" id="KW-0472">Membrane</keyword>
<feature type="transmembrane region" description="Helical" evidence="2">
    <location>
        <begin position="468"/>
        <end position="486"/>
    </location>
</feature>
<feature type="non-terminal residue" evidence="3">
    <location>
        <position position="1"/>
    </location>
</feature>
<feature type="transmembrane region" description="Helical" evidence="2">
    <location>
        <begin position="346"/>
        <end position="366"/>
    </location>
</feature>
<keyword evidence="4" id="KW-1185">Reference proteome</keyword>
<feature type="transmembrane region" description="Helical" evidence="2">
    <location>
        <begin position="386"/>
        <end position="406"/>
    </location>
</feature>
<evidence type="ECO:0000256" key="1">
    <source>
        <dbReference type="SAM" id="MobiDB-lite"/>
    </source>
</evidence>
<accession>A0ABQ6MZL2</accession>
<feature type="transmembrane region" description="Helical" evidence="2">
    <location>
        <begin position="183"/>
        <end position="203"/>
    </location>
</feature>
<reference evidence="3 4" key="1">
    <citation type="journal article" date="2023" name="Commun. Biol.">
        <title>Genome analysis of Parmales, the sister group of diatoms, reveals the evolutionary specialization of diatoms from phago-mixotrophs to photoautotrophs.</title>
        <authorList>
            <person name="Ban H."/>
            <person name="Sato S."/>
            <person name="Yoshikawa S."/>
            <person name="Yamada K."/>
            <person name="Nakamura Y."/>
            <person name="Ichinomiya M."/>
            <person name="Sato N."/>
            <person name="Blanc-Mathieu R."/>
            <person name="Endo H."/>
            <person name="Kuwata A."/>
            <person name="Ogata H."/>
        </authorList>
    </citation>
    <scope>NUCLEOTIDE SEQUENCE [LARGE SCALE GENOMIC DNA]</scope>
</reference>
<dbReference type="Proteomes" id="UP001165060">
    <property type="component" value="Unassembled WGS sequence"/>
</dbReference>
<keyword evidence="2" id="KW-0812">Transmembrane</keyword>
<comment type="caution">
    <text evidence="3">The sequence shown here is derived from an EMBL/GenBank/DDBJ whole genome shotgun (WGS) entry which is preliminary data.</text>
</comment>
<protein>
    <submittedName>
        <fullName evidence="3">Uncharacterized protein</fullName>
    </submittedName>
</protein>
<feature type="transmembrane region" description="Helical" evidence="2">
    <location>
        <begin position="427"/>
        <end position="448"/>
    </location>
</feature>
<proteinExistence type="predicted"/>
<evidence type="ECO:0000256" key="2">
    <source>
        <dbReference type="SAM" id="Phobius"/>
    </source>
</evidence>
<feature type="region of interest" description="Disordered" evidence="1">
    <location>
        <begin position="574"/>
        <end position="599"/>
    </location>
</feature>
<dbReference type="EMBL" id="BRYB01001936">
    <property type="protein sequence ID" value="GMI36658.1"/>
    <property type="molecule type" value="Genomic_DNA"/>
</dbReference>
<evidence type="ECO:0000313" key="3">
    <source>
        <dbReference type="EMBL" id="GMI36658.1"/>
    </source>
</evidence>
<evidence type="ECO:0000313" key="4">
    <source>
        <dbReference type="Proteomes" id="UP001165060"/>
    </source>
</evidence>
<sequence>IKPAEAFETADGKQLGQLLVLDTDKVRRKNDRRPLEAKLRTFVDRSAVLRGARSRFPWFAPMLVEVLRNQVHRPSNTLTPLAEFGEKEGKKVGGTFALLQLKKASPAAAVEAWISGNPALGALKQELPWFEHTMLGISAELRAQVPYGVKARAAIGAGVSFGDMLSDAYMAHVYFGSGRPGTAYALLGMVGGSLFFQAIIVLAQNRNIKQNKWKTILIELLSIITFVKPGVDAYRVASGAEPATGAAFEPLAEMVYTKCGELVCEAVPGLVLQLVAALTAKENTTSAYVSLLISTASAALTGTTIFWDIDTDPEKRKKHTEWMGIVPDLGRGTAFATVFGMCSLQIFAKAAATALLVVTKPAWLWYYVLGDHGLHLAYRIARRDLVYFLPMPPAAAYATSLIFRVVQKITADFTGSPVYRLPAFLGGSYYAFCLASSQASVFAAAYLYSRYSTEPQFDESTLWTGASALSGAWLCTFLFFTIRIAVPKYRHTLWSRTSGRQLCQDYFLKGNDDDEAKFGIFACNLLLWESDIGEEVKAWTAENWARWKEEKPAWFKPERVPDRFIPAGELQQLGNNRKRRGSAAGSIRESFRETGGVEG</sequence>
<name>A0ABQ6MZL2_9STRA</name>
<organism evidence="3 4">
    <name type="scientific">Tetraparma gracilis</name>
    <dbReference type="NCBI Taxonomy" id="2962635"/>
    <lineage>
        <taxon>Eukaryota</taxon>
        <taxon>Sar</taxon>
        <taxon>Stramenopiles</taxon>
        <taxon>Ochrophyta</taxon>
        <taxon>Bolidophyceae</taxon>
        <taxon>Parmales</taxon>
        <taxon>Triparmaceae</taxon>
        <taxon>Tetraparma</taxon>
    </lineage>
</organism>
<gene>
    <name evidence="3" type="ORF">TeGR_g12555</name>
</gene>